<protein>
    <submittedName>
        <fullName evidence="1">Uncharacterized protein</fullName>
    </submittedName>
</protein>
<proteinExistence type="predicted"/>
<evidence type="ECO:0000313" key="2">
    <source>
        <dbReference type="Proteomes" id="UP000010552"/>
    </source>
</evidence>
<keyword evidence="2" id="KW-1185">Reference proteome</keyword>
<accession>L5K186</accession>
<gene>
    <name evidence="1" type="ORF">PAL_GLEAN10008173</name>
</gene>
<evidence type="ECO:0000313" key="1">
    <source>
        <dbReference type="EMBL" id="ELK05102.1"/>
    </source>
</evidence>
<dbReference type="Proteomes" id="UP000010552">
    <property type="component" value="Unassembled WGS sequence"/>
</dbReference>
<dbReference type="InParanoid" id="L5K186"/>
<dbReference type="EMBL" id="KB031047">
    <property type="protein sequence ID" value="ELK05102.1"/>
    <property type="molecule type" value="Genomic_DNA"/>
</dbReference>
<reference evidence="2" key="1">
    <citation type="journal article" date="2013" name="Science">
        <title>Comparative analysis of bat genomes provides insight into the evolution of flight and immunity.</title>
        <authorList>
            <person name="Zhang G."/>
            <person name="Cowled C."/>
            <person name="Shi Z."/>
            <person name="Huang Z."/>
            <person name="Bishop-Lilly K.A."/>
            <person name="Fang X."/>
            <person name="Wynne J.W."/>
            <person name="Xiong Z."/>
            <person name="Baker M.L."/>
            <person name="Zhao W."/>
            <person name="Tachedjian M."/>
            <person name="Zhu Y."/>
            <person name="Zhou P."/>
            <person name="Jiang X."/>
            <person name="Ng J."/>
            <person name="Yang L."/>
            <person name="Wu L."/>
            <person name="Xiao J."/>
            <person name="Feng Y."/>
            <person name="Chen Y."/>
            <person name="Sun X."/>
            <person name="Zhang Y."/>
            <person name="Marsh G.A."/>
            <person name="Crameri G."/>
            <person name="Broder C.C."/>
            <person name="Frey K.G."/>
            <person name="Wang L.F."/>
            <person name="Wang J."/>
        </authorList>
    </citation>
    <scope>NUCLEOTIDE SEQUENCE [LARGE SCALE GENOMIC DNA]</scope>
</reference>
<dbReference type="AlphaFoldDB" id="L5K186"/>
<sequence>MEREGSARDCATLDVVTSGRTIPEAAGPRHAPCGATVTLDPIGSREMNSATTCFRVAGPGSHPKQGVQVVHPRSLATPWLVGAGNGDT</sequence>
<name>L5K186_PTEAL</name>
<organism evidence="1 2">
    <name type="scientific">Pteropus alecto</name>
    <name type="common">Black flying fox</name>
    <dbReference type="NCBI Taxonomy" id="9402"/>
    <lineage>
        <taxon>Eukaryota</taxon>
        <taxon>Metazoa</taxon>
        <taxon>Chordata</taxon>
        <taxon>Craniata</taxon>
        <taxon>Vertebrata</taxon>
        <taxon>Euteleostomi</taxon>
        <taxon>Mammalia</taxon>
        <taxon>Eutheria</taxon>
        <taxon>Laurasiatheria</taxon>
        <taxon>Chiroptera</taxon>
        <taxon>Yinpterochiroptera</taxon>
        <taxon>Pteropodoidea</taxon>
        <taxon>Pteropodidae</taxon>
        <taxon>Pteropodinae</taxon>
        <taxon>Pteropus</taxon>
    </lineage>
</organism>